<dbReference type="InterPro" id="IPR028998">
    <property type="entry name" value="RimP_C"/>
</dbReference>
<evidence type="ECO:0000256" key="3">
    <source>
        <dbReference type="HAMAP-Rule" id="MF_01077"/>
    </source>
</evidence>
<sequence>MTQQDQTNEAQTAVSGADERFLRETGVDAKVAAIIEPVLETLGFRLVRVRLSGLNGQTLQIMAERPDGTMTVEDCELVSRTVSPVLDVEDPVSGKYHLEISSPGIDRPLVRRSDFADWAGHIAKVETSVMHAGRRKFRGRIVIGDAQSVTIESDQVSYGNEPVVSIPFDLISDARLVLTDDLIRDALRKDRALREGRIPGDDLGNDPADDTQEAASAEAGAEKK</sequence>
<evidence type="ECO:0000313" key="8">
    <source>
        <dbReference type="Proteomes" id="UP000245865"/>
    </source>
</evidence>
<dbReference type="GO" id="GO:0005829">
    <property type="term" value="C:cytosol"/>
    <property type="evidence" value="ECO:0007669"/>
    <property type="project" value="TreeGrafter"/>
</dbReference>
<dbReference type="SUPFAM" id="SSF75420">
    <property type="entry name" value="YhbC-like, N-terminal domain"/>
    <property type="match status" value="1"/>
</dbReference>
<accession>A0A316JFQ6</accession>
<evidence type="ECO:0000256" key="4">
    <source>
        <dbReference type="SAM" id="MobiDB-lite"/>
    </source>
</evidence>
<dbReference type="GO" id="GO:0006412">
    <property type="term" value="P:translation"/>
    <property type="evidence" value="ECO:0007669"/>
    <property type="project" value="TreeGrafter"/>
</dbReference>
<keyword evidence="1 3" id="KW-0963">Cytoplasm</keyword>
<keyword evidence="2 3" id="KW-0690">Ribosome biogenesis</keyword>
<dbReference type="InterPro" id="IPR028989">
    <property type="entry name" value="RimP_N"/>
</dbReference>
<dbReference type="Proteomes" id="UP000245865">
    <property type="component" value="Unassembled WGS sequence"/>
</dbReference>
<feature type="compositionally biased region" description="Acidic residues" evidence="4">
    <location>
        <begin position="203"/>
        <end position="212"/>
    </location>
</feature>
<name>A0A316JFQ6_9HYPH</name>
<feature type="compositionally biased region" description="Low complexity" evidence="4">
    <location>
        <begin position="213"/>
        <end position="224"/>
    </location>
</feature>
<dbReference type="NCBIfam" id="NF000932">
    <property type="entry name" value="PRK00092.2-5"/>
    <property type="match status" value="1"/>
</dbReference>
<dbReference type="PANTHER" id="PTHR33867">
    <property type="entry name" value="RIBOSOME MATURATION FACTOR RIMP"/>
    <property type="match status" value="1"/>
</dbReference>
<evidence type="ECO:0000256" key="2">
    <source>
        <dbReference type="ARBA" id="ARBA00022517"/>
    </source>
</evidence>
<dbReference type="RefSeq" id="WP_109704848.1">
    <property type="nucleotide sequence ID" value="NZ_QGDB01000001.1"/>
</dbReference>
<dbReference type="Pfam" id="PF02576">
    <property type="entry name" value="RimP_N"/>
    <property type="match status" value="1"/>
</dbReference>
<dbReference type="GO" id="GO:0000028">
    <property type="term" value="P:ribosomal small subunit assembly"/>
    <property type="evidence" value="ECO:0007669"/>
    <property type="project" value="TreeGrafter"/>
</dbReference>
<dbReference type="Gene3D" id="3.30.300.70">
    <property type="entry name" value="RimP-like superfamily, N-terminal"/>
    <property type="match status" value="1"/>
</dbReference>
<comment type="subcellular location">
    <subcellularLocation>
        <location evidence="3">Cytoplasm</location>
    </subcellularLocation>
</comment>
<protein>
    <recommendedName>
        <fullName evidence="3">Ribosome maturation factor RimP</fullName>
    </recommendedName>
</protein>
<evidence type="ECO:0000256" key="1">
    <source>
        <dbReference type="ARBA" id="ARBA00022490"/>
    </source>
</evidence>
<dbReference type="PANTHER" id="PTHR33867:SF1">
    <property type="entry name" value="RIBOSOME MATURATION FACTOR RIMP"/>
    <property type="match status" value="1"/>
</dbReference>
<keyword evidence="8" id="KW-1185">Reference proteome</keyword>
<dbReference type="CDD" id="cd01734">
    <property type="entry name" value="YlxS_C"/>
    <property type="match status" value="1"/>
</dbReference>
<dbReference type="InterPro" id="IPR003728">
    <property type="entry name" value="Ribosome_maturation_RimP"/>
</dbReference>
<comment type="caution">
    <text evidence="7">The sequence shown here is derived from an EMBL/GenBank/DDBJ whole genome shotgun (WGS) entry which is preliminary data.</text>
</comment>
<dbReference type="EMBL" id="QGDB01000001">
    <property type="protein sequence ID" value="PWL19459.1"/>
    <property type="molecule type" value="Genomic_DNA"/>
</dbReference>
<evidence type="ECO:0000313" key="7">
    <source>
        <dbReference type="EMBL" id="PWL19459.1"/>
    </source>
</evidence>
<gene>
    <name evidence="3" type="primary">rimP</name>
    <name evidence="7" type="ORF">DKP76_02625</name>
</gene>
<dbReference type="SUPFAM" id="SSF74942">
    <property type="entry name" value="YhbC-like, C-terminal domain"/>
    <property type="match status" value="1"/>
</dbReference>
<comment type="similarity">
    <text evidence="3">Belongs to the RimP family.</text>
</comment>
<reference evidence="7 8" key="1">
    <citation type="submission" date="2018-05" db="EMBL/GenBank/DDBJ databases">
        <title>Comparative genomic sequence analysis between strain HN4 and CCM 8460T (Falsochrobactrum ovis) will provide more evidence to prove that HN4 is a new species of Falsochrobactrum.</title>
        <authorList>
            <person name="Lyu W."/>
            <person name="Sun L."/>
            <person name="Yao L."/>
        </authorList>
    </citation>
    <scope>NUCLEOTIDE SEQUENCE [LARGE SCALE GENOMIC DNA]</scope>
    <source>
        <strain evidence="7 8">HN4</strain>
    </source>
</reference>
<dbReference type="InterPro" id="IPR035956">
    <property type="entry name" value="RimP_N_sf"/>
</dbReference>
<feature type="domain" description="Ribosome maturation factor RimP N-terminal" evidence="5">
    <location>
        <begin position="34"/>
        <end position="106"/>
    </location>
</feature>
<dbReference type="InterPro" id="IPR036847">
    <property type="entry name" value="RimP_C_sf"/>
</dbReference>
<feature type="region of interest" description="Disordered" evidence="4">
    <location>
        <begin position="194"/>
        <end position="224"/>
    </location>
</feature>
<comment type="function">
    <text evidence="3">Required for maturation of 30S ribosomal subunits.</text>
</comment>
<dbReference type="AlphaFoldDB" id="A0A316JFQ6"/>
<dbReference type="OrthoDB" id="9805006at2"/>
<organism evidence="7 8">
    <name type="scientific">Falsochrobactrum shanghaiense</name>
    <dbReference type="NCBI Taxonomy" id="2201899"/>
    <lineage>
        <taxon>Bacteria</taxon>
        <taxon>Pseudomonadati</taxon>
        <taxon>Pseudomonadota</taxon>
        <taxon>Alphaproteobacteria</taxon>
        <taxon>Hyphomicrobiales</taxon>
        <taxon>Brucellaceae</taxon>
        <taxon>Falsochrobactrum</taxon>
    </lineage>
</organism>
<dbReference type="Pfam" id="PF17384">
    <property type="entry name" value="DUF150_C"/>
    <property type="match status" value="1"/>
</dbReference>
<dbReference type="HAMAP" id="MF_01077">
    <property type="entry name" value="RimP"/>
    <property type="match status" value="1"/>
</dbReference>
<evidence type="ECO:0000259" key="5">
    <source>
        <dbReference type="Pfam" id="PF02576"/>
    </source>
</evidence>
<feature type="domain" description="Ribosome maturation factor RimP C-terminal" evidence="6">
    <location>
        <begin position="109"/>
        <end position="179"/>
    </location>
</feature>
<evidence type="ECO:0000259" key="6">
    <source>
        <dbReference type="Pfam" id="PF17384"/>
    </source>
</evidence>
<proteinExistence type="inferred from homology"/>